<dbReference type="Proteomes" id="UP000621436">
    <property type="component" value="Unassembled WGS sequence"/>
</dbReference>
<dbReference type="RefSeq" id="WP_270453960.1">
    <property type="nucleotide sequence ID" value="NZ_JADPIE010000004.1"/>
</dbReference>
<keyword evidence="3" id="KW-1185">Reference proteome</keyword>
<feature type="signal peptide" evidence="1">
    <location>
        <begin position="1"/>
        <end position="29"/>
    </location>
</feature>
<keyword evidence="1" id="KW-0732">Signal</keyword>
<evidence type="ECO:0000313" key="3">
    <source>
        <dbReference type="Proteomes" id="UP000621436"/>
    </source>
</evidence>
<evidence type="ECO:0000313" key="2">
    <source>
        <dbReference type="EMBL" id="MBF8437030.1"/>
    </source>
</evidence>
<reference evidence="2" key="1">
    <citation type="submission" date="2020-11" db="EMBL/GenBank/DDBJ databases">
        <title>Halonatronomonas betainensis gen. nov., sp. nov. a novel haloalkaliphilic representative of the family Halanaerobiacae capable of betaine degradation.</title>
        <authorList>
            <person name="Boltyanskaya Y."/>
            <person name="Kevbrin V."/>
            <person name="Detkova E."/>
            <person name="Grouzdev D.S."/>
            <person name="Koziaeva V."/>
            <person name="Zhilina T."/>
        </authorList>
    </citation>
    <scope>NUCLEOTIDE SEQUENCE</scope>
    <source>
        <strain evidence="2">Z-7014</strain>
    </source>
</reference>
<comment type="caution">
    <text evidence="2">The sequence shown here is derived from an EMBL/GenBank/DDBJ whole genome shotgun (WGS) entry which is preliminary data.</text>
</comment>
<protein>
    <submittedName>
        <fullName evidence="2">Uncharacterized protein</fullName>
    </submittedName>
</protein>
<proteinExistence type="predicted"/>
<gene>
    <name evidence="2" type="ORF">I0Q91_08075</name>
</gene>
<dbReference type="AlphaFoldDB" id="A0A931AV33"/>
<name>A0A931AV33_9FIRM</name>
<feature type="chain" id="PRO_5037622580" evidence="1">
    <location>
        <begin position="30"/>
        <end position="177"/>
    </location>
</feature>
<dbReference type="EMBL" id="JADPIE010000004">
    <property type="protein sequence ID" value="MBF8437030.1"/>
    <property type="molecule type" value="Genomic_DNA"/>
</dbReference>
<accession>A0A931AV33</accession>
<organism evidence="2 3">
    <name type="scientific">Halonatronomonas betaini</name>
    <dbReference type="NCBI Taxonomy" id="2778430"/>
    <lineage>
        <taxon>Bacteria</taxon>
        <taxon>Bacillati</taxon>
        <taxon>Bacillota</taxon>
        <taxon>Clostridia</taxon>
        <taxon>Halanaerobiales</taxon>
        <taxon>Halarsenatibacteraceae</taxon>
        <taxon>Halonatronomonas</taxon>
    </lineage>
</organism>
<sequence length="177" mass="19619">MTKNYKNMAAIITISLFLAVIILATPALAEEDEDLEWRMELIEASRAMMEEEDTPEFRNHKLGSVFTTYGEGDNLINTGLRFAPQLGSPAGRPLRFIGEVFYLRAESEIAGFMSLSFEPIENIYIGAGGDVIGEAEYHLFAGWDITDNIFVEARAINTGGSFEDSNVYPVAGFQISF</sequence>
<evidence type="ECO:0000256" key="1">
    <source>
        <dbReference type="SAM" id="SignalP"/>
    </source>
</evidence>